<evidence type="ECO:0000256" key="2">
    <source>
        <dbReference type="ARBA" id="ARBA00004667"/>
    </source>
</evidence>
<comment type="pathway">
    <text evidence="2 9">Amino-acid biosynthesis; L-histidine biosynthesis; L-histidine from 5-phospho-alpha-D-ribose 1-diphosphate: step 1/9.</text>
</comment>
<dbReference type="EMBL" id="DWXZ01000254">
    <property type="protein sequence ID" value="HJB38747.1"/>
    <property type="molecule type" value="Genomic_DNA"/>
</dbReference>
<dbReference type="InterPro" id="IPR004516">
    <property type="entry name" value="HisRS/HisZ"/>
</dbReference>
<comment type="miscellaneous">
    <text evidence="9">This function is generally fulfilled by the C-terminal part of HisG, which is missing in some bacteria such as this one.</text>
</comment>
<evidence type="ECO:0000256" key="5">
    <source>
        <dbReference type="ARBA" id="ARBA00022490"/>
    </source>
</evidence>
<organism evidence="12 13">
    <name type="scientific">Candidatus Acutalibacter ornithocaccae</name>
    <dbReference type="NCBI Taxonomy" id="2838416"/>
    <lineage>
        <taxon>Bacteria</taxon>
        <taxon>Bacillati</taxon>
        <taxon>Bacillota</taxon>
        <taxon>Clostridia</taxon>
        <taxon>Eubacteriales</taxon>
        <taxon>Acutalibacteraceae</taxon>
        <taxon>Acutalibacter</taxon>
    </lineage>
</organism>
<name>A0A9D2RZR8_9FIRM</name>
<evidence type="ECO:0000256" key="10">
    <source>
        <dbReference type="PIRSR" id="PIRSR001549-1"/>
    </source>
</evidence>
<dbReference type="GO" id="GO:0005737">
    <property type="term" value="C:cytoplasm"/>
    <property type="evidence" value="ECO:0007669"/>
    <property type="project" value="UniProtKB-SubCell"/>
</dbReference>
<evidence type="ECO:0000256" key="7">
    <source>
        <dbReference type="ARBA" id="ARBA00023102"/>
    </source>
</evidence>
<proteinExistence type="inferred from homology"/>
<dbReference type="HAMAP" id="MF_00125">
    <property type="entry name" value="HisZ"/>
    <property type="match status" value="1"/>
</dbReference>
<dbReference type="PANTHER" id="PTHR43707:SF6">
    <property type="entry name" value="ATP PHOSPHORIBOSYLTRANSFERASE REGULATORY SUBUNIT"/>
    <property type="match status" value="1"/>
</dbReference>
<feature type="binding site" evidence="10">
    <location>
        <position position="125"/>
    </location>
    <ligand>
        <name>L-histidine</name>
        <dbReference type="ChEBI" id="CHEBI:57595"/>
    </ligand>
</feature>
<dbReference type="PANTHER" id="PTHR43707">
    <property type="entry name" value="HISTIDYL-TRNA SYNTHETASE"/>
    <property type="match status" value="1"/>
</dbReference>
<evidence type="ECO:0000256" key="4">
    <source>
        <dbReference type="ARBA" id="ARBA00020397"/>
    </source>
</evidence>
<dbReference type="GO" id="GO:0000105">
    <property type="term" value="P:L-histidine biosynthetic process"/>
    <property type="evidence" value="ECO:0007669"/>
    <property type="project" value="UniProtKB-UniRule"/>
</dbReference>
<dbReference type="GO" id="GO:0016757">
    <property type="term" value="F:glycosyltransferase activity"/>
    <property type="evidence" value="ECO:0007669"/>
    <property type="project" value="UniProtKB-KW"/>
</dbReference>
<protein>
    <recommendedName>
        <fullName evidence="4 9">ATP phosphoribosyltransferase regulatory subunit</fullName>
    </recommendedName>
</protein>
<gene>
    <name evidence="9 12" type="primary">hisZ</name>
    <name evidence="12" type="ORF">H9942_11900</name>
</gene>
<dbReference type="Pfam" id="PF13393">
    <property type="entry name" value="tRNA-synt_His"/>
    <property type="match status" value="1"/>
</dbReference>
<evidence type="ECO:0000256" key="9">
    <source>
        <dbReference type="HAMAP-Rule" id="MF_00125"/>
    </source>
</evidence>
<evidence type="ECO:0000259" key="11">
    <source>
        <dbReference type="Pfam" id="PF13393"/>
    </source>
</evidence>
<reference evidence="12" key="2">
    <citation type="submission" date="2021-04" db="EMBL/GenBank/DDBJ databases">
        <authorList>
            <person name="Gilroy R."/>
        </authorList>
    </citation>
    <scope>NUCLEOTIDE SEQUENCE</scope>
    <source>
        <strain evidence="12">ChiBcolR8-3208</strain>
    </source>
</reference>
<dbReference type="GO" id="GO:0006427">
    <property type="term" value="P:histidyl-tRNA aminoacylation"/>
    <property type="evidence" value="ECO:0007669"/>
    <property type="project" value="TreeGrafter"/>
</dbReference>
<dbReference type="NCBIfam" id="TIGR00443">
    <property type="entry name" value="hisZ_biosyn_reg"/>
    <property type="match status" value="1"/>
</dbReference>
<comment type="subcellular location">
    <subcellularLocation>
        <location evidence="1 9">Cytoplasm</location>
    </subcellularLocation>
</comment>
<dbReference type="GO" id="GO:0004821">
    <property type="term" value="F:histidine-tRNA ligase activity"/>
    <property type="evidence" value="ECO:0007669"/>
    <property type="project" value="TreeGrafter"/>
</dbReference>
<keyword evidence="7 9" id="KW-0368">Histidine biosynthesis</keyword>
<dbReference type="InterPro" id="IPR045864">
    <property type="entry name" value="aa-tRNA-synth_II/BPL/LPL"/>
</dbReference>
<evidence type="ECO:0000313" key="13">
    <source>
        <dbReference type="Proteomes" id="UP000824214"/>
    </source>
</evidence>
<reference evidence="12" key="1">
    <citation type="journal article" date="2021" name="PeerJ">
        <title>Extensive microbial diversity within the chicken gut microbiome revealed by metagenomics and culture.</title>
        <authorList>
            <person name="Gilroy R."/>
            <person name="Ravi A."/>
            <person name="Getino M."/>
            <person name="Pursley I."/>
            <person name="Horton D.L."/>
            <person name="Alikhan N.F."/>
            <person name="Baker D."/>
            <person name="Gharbi K."/>
            <person name="Hall N."/>
            <person name="Watson M."/>
            <person name="Adriaenssens E.M."/>
            <person name="Foster-Nyarko E."/>
            <person name="Jarju S."/>
            <person name="Secka A."/>
            <person name="Antonio M."/>
            <person name="Oren A."/>
            <person name="Chaudhuri R.R."/>
            <person name="La Ragione R."/>
            <person name="Hildebrand F."/>
            <person name="Pallen M.J."/>
        </authorList>
    </citation>
    <scope>NUCLEOTIDE SEQUENCE</scope>
    <source>
        <strain evidence="12">ChiBcolR8-3208</strain>
    </source>
</reference>
<comment type="similarity">
    <text evidence="3 9">Belongs to the class-II aminoacyl-tRNA synthetase family. HisZ subfamily.</text>
</comment>
<dbReference type="SUPFAM" id="SSF55681">
    <property type="entry name" value="Class II aaRS and biotin synthetases"/>
    <property type="match status" value="1"/>
</dbReference>
<feature type="binding site" evidence="10">
    <location>
        <position position="129"/>
    </location>
    <ligand>
        <name>L-histidine</name>
        <dbReference type="ChEBI" id="CHEBI:57595"/>
    </ligand>
</feature>
<feature type="binding site" evidence="10">
    <location>
        <begin position="81"/>
        <end position="83"/>
    </location>
    <ligand>
        <name>L-histidine</name>
        <dbReference type="ChEBI" id="CHEBI:57595"/>
    </ligand>
</feature>
<dbReference type="Gene3D" id="3.30.930.10">
    <property type="entry name" value="Bira Bifunctional Protein, Domain 2"/>
    <property type="match status" value="1"/>
</dbReference>
<comment type="subunit">
    <text evidence="9">Heteromultimer composed of HisG and HisZ subunits.</text>
</comment>
<comment type="function">
    <text evidence="8 9">Required for the first step of histidine biosynthesis. May allow the feedback regulation of ATP phosphoribosyltransferase activity by histidine.</text>
</comment>
<evidence type="ECO:0000256" key="8">
    <source>
        <dbReference type="ARBA" id="ARBA00025246"/>
    </source>
</evidence>
<keyword evidence="5 9" id="KW-0963">Cytoplasm</keyword>
<evidence type="ECO:0000256" key="6">
    <source>
        <dbReference type="ARBA" id="ARBA00022605"/>
    </source>
</evidence>
<keyword evidence="12" id="KW-0808">Transferase</keyword>
<feature type="binding site" evidence="10">
    <location>
        <position position="111"/>
    </location>
    <ligand>
        <name>L-histidine</name>
        <dbReference type="ChEBI" id="CHEBI:57595"/>
    </ligand>
</feature>
<dbReference type="PIRSF" id="PIRSF001549">
    <property type="entry name" value="His-tRNA_synth"/>
    <property type="match status" value="1"/>
</dbReference>
<comment type="caution">
    <text evidence="12">The sequence shown here is derived from an EMBL/GenBank/DDBJ whole genome shotgun (WGS) entry which is preliminary data.</text>
</comment>
<dbReference type="AlphaFoldDB" id="A0A9D2RZR8"/>
<feature type="binding site" evidence="10">
    <location>
        <begin position="272"/>
        <end position="273"/>
    </location>
    <ligand>
        <name>L-histidine</name>
        <dbReference type="ChEBI" id="CHEBI:57595"/>
    </ligand>
</feature>
<dbReference type="CDD" id="cd00773">
    <property type="entry name" value="HisRS-like_core"/>
    <property type="match status" value="1"/>
</dbReference>
<keyword evidence="6 9" id="KW-0028">Amino-acid biosynthesis</keyword>
<dbReference type="GO" id="GO:0140096">
    <property type="term" value="F:catalytic activity, acting on a protein"/>
    <property type="evidence" value="ECO:0007669"/>
    <property type="project" value="UniProtKB-ARBA"/>
</dbReference>
<accession>A0A9D2RZR8</accession>
<evidence type="ECO:0000313" key="12">
    <source>
        <dbReference type="EMBL" id="HJB38747.1"/>
    </source>
</evidence>
<sequence>MRTYSKITPEGARDLLFEECRARREVQAKLSQVFTLRGYREVITPGLEYFDVFNLPGAAIPQQEMYKCTDNHGRLVVFRPDSTLPIARMAASRLQGWERPLRFFYSQTIYRNRPDLSGRSDESAQMGIELMGAGGLRADLEAIATAVEALSSCVPDFRVEIGHARFFQALADQLPLSPEEKEGLRDTIESKNYAALSERLDPLGDLPAARAMAQLPRLFGGEEALAGAERWFQDGETREILESLKGLYQALGQLGLGDRLMVDLGLVQRNDYYTGVVFSAYVPQRGDAVLLGGRYDGLCGKFGDPMPAVGFSIDLDAVADLNTALAGPAPVEALVYGEPGFEMQGQKLVSSLAGQGVLCESSLFETEAETLEYAKKRNIPTVYVVGENTREITLEGGKR</sequence>
<dbReference type="InterPro" id="IPR041715">
    <property type="entry name" value="HisRS-like_core"/>
</dbReference>
<dbReference type="Proteomes" id="UP000824214">
    <property type="component" value="Unassembled WGS sequence"/>
</dbReference>
<keyword evidence="12" id="KW-0328">Glycosyltransferase</keyword>
<evidence type="ECO:0000256" key="3">
    <source>
        <dbReference type="ARBA" id="ARBA00005539"/>
    </source>
</evidence>
<dbReference type="InterPro" id="IPR004517">
    <property type="entry name" value="HisZ"/>
</dbReference>
<evidence type="ECO:0000256" key="1">
    <source>
        <dbReference type="ARBA" id="ARBA00004496"/>
    </source>
</evidence>
<feature type="domain" description="Class II Histidinyl-tRNA synthetase (HisRS)-like catalytic core" evidence="11">
    <location>
        <begin position="11"/>
        <end position="318"/>
    </location>
</feature>